<evidence type="ECO:0000313" key="2">
    <source>
        <dbReference type="EMBL" id="KAF2436309.1"/>
    </source>
</evidence>
<dbReference type="EMBL" id="MU007011">
    <property type="protein sequence ID" value="KAF2436309.1"/>
    <property type="molecule type" value="Genomic_DNA"/>
</dbReference>
<evidence type="ECO:0000259" key="1">
    <source>
        <dbReference type="Pfam" id="PF13924"/>
    </source>
</evidence>
<feature type="domain" description="Lipocalin-like" evidence="1">
    <location>
        <begin position="2"/>
        <end position="110"/>
    </location>
</feature>
<reference evidence="2" key="1">
    <citation type="journal article" date="2020" name="Stud. Mycol.">
        <title>101 Dothideomycetes genomes: a test case for predicting lifestyles and emergence of pathogens.</title>
        <authorList>
            <person name="Haridas S."/>
            <person name="Albert R."/>
            <person name="Binder M."/>
            <person name="Bloem J."/>
            <person name="Labutti K."/>
            <person name="Salamov A."/>
            <person name="Andreopoulos B."/>
            <person name="Baker S."/>
            <person name="Barry K."/>
            <person name="Bills G."/>
            <person name="Bluhm B."/>
            <person name="Cannon C."/>
            <person name="Castanera R."/>
            <person name="Culley D."/>
            <person name="Daum C."/>
            <person name="Ezra D."/>
            <person name="Gonzalez J."/>
            <person name="Henrissat B."/>
            <person name="Kuo A."/>
            <person name="Liang C."/>
            <person name="Lipzen A."/>
            <person name="Lutzoni F."/>
            <person name="Magnuson J."/>
            <person name="Mondo S."/>
            <person name="Nolan M."/>
            <person name="Ohm R."/>
            <person name="Pangilinan J."/>
            <person name="Park H.-J."/>
            <person name="Ramirez L."/>
            <person name="Alfaro M."/>
            <person name="Sun H."/>
            <person name="Tritt A."/>
            <person name="Yoshinaga Y."/>
            <person name="Zwiers L.-H."/>
            <person name="Turgeon B."/>
            <person name="Goodwin S."/>
            <person name="Spatafora J."/>
            <person name="Crous P."/>
            <person name="Grigoriev I."/>
        </authorList>
    </citation>
    <scope>NUCLEOTIDE SEQUENCE</scope>
    <source>
        <strain evidence="2">CBS 130266</strain>
    </source>
</reference>
<organism evidence="2 3">
    <name type="scientific">Tothia fuscella</name>
    <dbReference type="NCBI Taxonomy" id="1048955"/>
    <lineage>
        <taxon>Eukaryota</taxon>
        <taxon>Fungi</taxon>
        <taxon>Dikarya</taxon>
        <taxon>Ascomycota</taxon>
        <taxon>Pezizomycotina</taxon>
        <taxon>Dothideomycetes</taxon>
        <taxon>Pleosporomycetidae</taxon>
        <taxon>Venturiales</taxon>
        <taxon>Cylindrosympodiaceae</taxon>
        <taxon>Tothia</taxon>
    </lineage>
</organism>
<proteinExistence type="predicted"/>
<keyword evidence="3" id="KW-1185">Reference proteome</keyword>
<dbReference type="Pfam" id="PF13924">
    <property type="entry name" value="Lipocalin_5"/>
    <property type="match status" value="1"/>
</dbReference>
<gene>
    <name evidence="2" type="ORF">EJ08DRAFT_234234</name>
</gene>
<evidence type="ECO:0000313" key="3">
    <source>
        <dbReference type="Proteomes" id="UP000800235"/>
    </source>
</evidence>
<dbReference type="OrthoDB" id="3904217at2759"/>
<sequence length="124" mass="13700">MTNNCQGIILHTSDSYVSAQMAIPGQPKFDSENPGEAEMAECGRGYFAYSVPYHISENGGKARLRHDFRICNRPNLVGQIQTRDRSFEEGDQLLVLSTDKLIKVGNESDTGSRVIAKAAPRQNI</sequence>
<dbReference type="InterPro" id="IPR024311">
    <property type="entry name" value="Lipocalin-like"/>
</dbReference>
<dbReference type="Proteomes" id="UP000800235">
    <property type="component" value="Unassembled WGS sequence"/>
</dbReference>
<accession>A0A9P4U302</accession>
<name>A0A9P4U302_9PEZI</name>
<dbReference type="AlphaFoldDB" id="A0A9P4U302"/>
<comment type="caution">
    <text evidence="2">The sequence shown here is derived from an EMBL/GenBank/DDBJ whole genome shotgun (WGS) entry which is preliminary data.</text>
</comment>
<protein>
    <recommendedName>
        <fullName evidence="1">Lipocalin-like domain-containing protein</fullName>
    </recommendedName>
</protein>